<reference evidence="2" key="2">
    <citation type="submission" date="2020-10" db="UniProtKB">
        <authorList>
            <consortium name="WormBaseParasite"/>
        </authorList>
    </citation>
    <scope>IDENTIFICATION</scope>
</reference>
<proteinExistence type="predicted"/>
<reference evidence="1" key="1">
    <citation type="journal article" date="2013" name="Genetics">
        <title>The draft genome and transcriptome of Panagrellus redivivus are shaped by the harsh demands of a free-living lifestyle.</title>
        <authorList>
            <person name="Srinivasan J."/>
            <person name="Dillman A.R."/>
            <person name="Macchietto M.G."/>
            <person name="Heikkinen L."/>
            <person name="Lakso M."/>
            <person name="Fracchia K.M."/>
            <person name="Antoshechkin I."/>
            <person name="Mortazavi A."/>
            <person name="Wong G."/>
            <person name="Sternberg P.W."/>
        </authorList>
    </citation>
    <scope>NUCLEOTIDE SEQUENCE [LARGE SCALE GENOMIC DNA]</scope>
    <source>
        <strain evidence="1">MT8872</strain>
    </source>
</reference>
<evidence type="ECO:0000313" key="2">
    <source>
        <dbReference type="WBParaSite" id="Pan_g22792.t1"/>
    </source>
</evidence>
<sequence length="109" mass="12792">MADIRQFGNHSLTSVGIRLLKTQFHPFDVNEFLDFIKMQRRGFKFSLQLIDNTGYSAFYAALHQLLDKHLTRTAYWQLRNEDTGVIIKDFLVDTCWILNSDKQNSVLNH</sequence>
<evidence type="ECO:0000313" key="1">
    <source>
        <dbReference type="Proteomes" id="UP000492821"/>
    </source>
</evidence>
<accession>A0A7E4VNV0</accession>
<dbReference type="Proteomes" id="UP000492821">
    <property type="component" value="Unassembled WGS sequence"/>
</dbReference>
<dbReference type="AlphaFoldDB" id="A0A7E4VNV0"/>
<dbReference type="WBParaSite" id="Pan_g22792.t1">
    <property type="protein sequence ID" value="Pan_g22792.t1"/>
    <property type="gene ID" value="Pan_g22792"/>
</dbReference>
<keyword evidence="1" id="KW-1185">Reference proteome</keyword>
<organism evidence="1 2">
    <name type="scientific">Panagrellus redivivus</name>
    <name type="common">Microworm</name>
    <dbReference type="NCBI Taxonomy" id="6233"/>
    <lineage>
        <taxon>Eukaryota</taxon>
        <taxon>Metazoa</taxon>
        <taxon>Ecdysozoa</taxon>
        <taxon>Nematoda</taxon>
        <taxon>Chromadorea</taxon>
        <taxon>Rhabditida</taxon>
        <taxon>Tylenchina</taxon>
        <taxon>Panagrolaimomorpha</taxon>
        <taxon>Panagrolaimoidea</taxon>
        <taxon>Panagrolaimidae</taxon>
        <taxon>Panagrellus</taxon>
    </lineage>
</organism>
<name>A0A7E4VNV0_PANRE</name>
<protein>
    <submittedName>
        <fullName evidence="2">DUF2326 domain-containing protein</fullName>
    </submittedName>
</protein>